<feature type="compositionally biased region" description="Polar residues" evidence="2">
    <location>
        <begin position="30"/>
        <end position="44"/>
    </location>
</feature>
<dbReference type="AlphaFoldDB" id="A0A6J1RBL4"/>
<gene>
    <name evidence="4" type="primary">LOC112467798</name>
</gene>
<feature type="region of interest" description="Disordered" evidence="2">
    <location>
        <begin position="584"/>
        <end position="659"/>
    </location>
</feature>
<protein>
    <submittedName>
        <fullName evidence="4">CAP-Gly domain-containing linker protein 1-like isoform X2</fullName>
    </submittedName>
</protein>
<keyword evidence="3" id="KW-1185">Reference proteome</keyword>
<sequence>MQEENARACTQSGGRFIDTLITQWVNRTGSNVPSQQAEEVAESSNTKDVDNNKQQALQNHERVIQSLKRKLKESQEAEASLSASLETEVRNREEIQTKLNATWVYIENITEYFNYIKESLASFQQHRTSLASLYDNVILKQQETIQKLQLNDSKSKDLENHVAQLKNNSLFQEERLQEAIAEQNKLRKQLETSECELQLQRNELANAHAAEKLTLVKEQQRLLLEYENVQSRLQMVEKEKCDIVAQLENKLLLHEDKMQEALMEHNKLKKQAESAEREFHSQKNELTRAYAEEKKMLIEKQQRLQLESENLQSRLNTLEQDKNNITEIIEQKDALISKLEDEVSMYKNQIDTITARYNETSAKCEALTERQHTREEELVTKTERIQNLETMLSAVKQREADLVNDVNRIEETLTNKRDYINNLENKLSNVQRDLQLAQMQNTAMKENLERTKSTNEFTTTELQQKLKALQREKEEIIKRESTKNKNAETLYENTRTKHTEEISTLKNNYETRLVELQKTIEYLNEVINGIKKENNALNKSLTETRADNTNLRNNHEFLMRRNDDLQKKLKEAAEITQIKSIDDRKPTSVSTKYDDSTPVSLNDNNEDKPTQTLDSMRPSMKKHNQNEQEAEVTSVTSKKFFKFRSVQPQPRTYAKRRRD</sequence>
<accession>A0A6J1RBL4</accession>
<name>A0A6J1RBL4_9HYME</name>
<evidence type="ECO:0000256" key="1">
    <source>
        <dbReference type="SAM" id="Coils"/>
    </source>
</evidence>
<dbReference type="GeneID" id="112467798"/>
<feature type="coiled-coil region" evidence="1">
    <location>
        <begin position="155"/>
        <end position="575"/>
    </location>
</feature>
<proteinExistence type="predicted"/>
<evidence type="ECO:0000313" key="4">
    <source>
        <dbReference type="RefSeq" id="XP_024892384.1"/>
    </source>
</evidence>
<keyword evidence="1" id="KW-0175">Coiled coil</keyword>
<organism evidence="3 4">
    <name type="scientific">Temnothorax curvispinosus</name>
    <dbReference type="NCBI Taxonomy" id="300111"/>
    <lineage>
        <taxon>Eukaryota</taxon>
        <taxon>Metazoa</taxon>
        <taxon>Ecdysozoa</taxon>
        <taxon>Arthropoda</taxon>
        <taxon>Hexapoda</taxon>
        <taxon>Insecta</taxon>
        <taxon>Pterygota</taxon>
        <taxon>Neoptera</taxon>
        <taxon>Endopterygota</taxon>
        <taxon>Hymenoptera</taxon>
        <taxon>Apocrita</taxon>
        <taxon>Aculeata</taxon>
        <taxon>Formicoidea</taxon>
        <taxon>Formicidae</taxon>
        <taxon>Myrmicinae</taxon>
        <taxon>Temnothorax</taxon>
    </lineage>
</organism>
<reference evidence="4" key="1">
    <citation type="submission" date="2025-08" db="UniProtKB">
        <authorList>
            <consortium name="RefSeq"/>
        </authorList>
    </citation>
    <scope>IDENTIFICATION</scope>
    <source>
        <tissue evidence="4">Whole body</tissue>
    </source>
</reference>
<evidence type="ECO:0000256" key="2">
    <source>
        <dbReference type="SAM" id="MobiDB-lite"/>
    </source>
</evidence>
<dbReference type="SUPFAM" id="SSF57997">
    <property type="entry name" value="Tropomyosin"/>
    <property type="match status" value="1"/>
</dbReference>
<feature type="region of interest" description="Disordered" evidence="2">
    <location>
        <begin position="30"/>
        <end position="54"/>
    </location>
</feature>
<feature type="compositionally biased region" description="Polar residues" evidence="2">
    <location>
        <begin position="587"/>
        <end position="603"/>
    </location>
</feature>
<dbReference type="Proteomes" id="UP000504618">
    <property type="component" value="Unplaced"/>
</dbReference>
<dbReference type="RefSeq" id="XP_024892384.1">
    <property type="nucleotide sequence ID" value="XM_025036616.1"/>
</dbReference>
<evidence type="ECO:0000313" key="3">
    <source>
        <dbReference type="Proteomes" id="UP000504618"/>
    </source>
</evidence>